<dbReference type="STRING" id="983506.L8WTZ2"/>
<evidence type="ECO:0000313" key="12">
    <source>
        <dbReference type="Proteomes" id="UP000011668"/>
    </source>
</evidence>
<sequence>MRAVAGASLVALAAAASVAAEKPTFTPTDVKGAFVEQFTDDWAGRWTPSKATKKTPVGSETFSYVGQWEVEESSVRPAIVGDKGLVAKSKASHHAISAPFAAPIDPKGKPFVVQYEAKFQKGGNCGGGYLKLLEEGFNSEEFSDKTPWVVMFGQDLTCPGSKVHFIFRHQNPITKEWEEKHLKSAPTPHVGENTNLYTLIVNPDNTFEILINNESNTKGNLLESFEPPVNPPKEIDDPEDKKPSDWVDEEKIADPAASKPEDWDEDAPREIPDEEATQPEGWLTDEPLTIPDPDAEKPEEWDDEEDGDWIAPTIPNPKCTEGPGCGPWVRPMKANPAYKGKWSAPLIDNPAYKGVWSPRKIENPNYFEDLHPANLNKIVS</sequence>
<dbReference type="EMBL" id="AFRT01001479">
    <property type="protein sequence ID" value="ELU40242.1"/>
    <property type="molecule type" value="Genomic_DNA"/>
</dbReference>
<dbReference type="Pfam" id="PF00262">
    <property type="entry name" value="Calreticulin"/>
    <property type="match status" value="1"/>
</dbReference>
<dbReference type="OrthoDB" id="1938156at2759"/>
<protein>
    <recommendedName>
        <fullName evidence="8">Calnexin</fullName>
    </recommendedName>
</protein>
<organism evidence="11 12">
    <name type="scientific">Thanatephorus cucumeris (strain AG1-IA)</name>
    <name type="common">Rice sheath blight fungus</name>
    <name type="synonym">Rhizoctonia solani</name>
    <dbReference type="NCBI Taxonomy" id="983506"/>
    <lineage>
        <taxon>Eukaryota</taxon>
        <taxon>Fungi</taxon>
        <taxon>Dikarya</taxon>
        <taxon>Basidiomycota</taxon>
        <taxon>Agaricomycotina</taxon>
        <taxon>Agaricomycetes</taxon>
        <taxon>Cantharellales</taxon>
        <taxon>Ceratobasidiaceae</taxon>
        <taxon>Rhizoctonia</taxon>
        <taxon>Rhizoctonia solani AG-1</taxon>
    </lineage>
</organism>
<evidence type="ECO:0000256" key="9">
    <source>
        <dbReference type="RuleBase" id="RU362126"/>
    </source>
</evidence>
<dbReference type="Proteomes" id="UP000011668">
    <property type="component" value="Unassembled WGS sequence"/>
</dbReference>
<gene>
    <name evidence="11" type="ORF">AG1IA_05738</name>
</gene>
<dbReference type="Gene3D" id="2.10.250.10">
    <property type="entry name" value="Calreticulin/calnexin, P domain"/>
    <property type="match status" value="1"/>
</dbReference>
<dbReference type="InterPro" id="IPR013320">
    <property type="entry name" value="ConA-like_dom_sf"/>
</dbReference>
<evidence type="ECO:0000256" key="5">
    <source>
        <dbReference type="ARBA" id="ARBA00022989"/>
    </source>
</evidence>
<dbReference type="InterPro" id="IPR001580">
    <property type="entry name" value="Calret/calnex"/>
</dbReference>
<evidence type="ECO:0000313" key="11">
    <source>
        <dbReference type="EMBL" id="ELU40242.1"/>
    </source>
</evidence>
<dbReference type="FunFam" id="2.10.250.10:FF:000001">
    <property type="entry name" value="Calnexin homolog"/>
    <property type="match status" value="1"/>
</dbReference>
<proteinExistence type="inferred from homology"/>
<evidence type="ECO:0000256" key="3">
    <source>
        <dbReference type="ARBA" id="ARBA00022692"/>
    </source>
</evidence>
<evidence type="ECO:0000256" key="10">
    <source>
        <dbReference type="SAM" id="MobiDB-lite"/>
    </source>
</evidence>
<dbReference type="PANTHER" id="PTHR11073:SF1">
    <property type="entry name" value="CALNEXIN 14D-RELATED"/>
    <property type="match status" value="1"/>
</dbReference>
<dbReference type="SUPFAM" id="SSF63887">
    <property type="entry name" value="P-domain of calnexin/calreticulin"/>
    <property type="match status" value="1"/>
</dbReference>
<dbReference type="GO" id="GO:0005789">
    <property type="term" value="C:endoplasmic reticulum membrane"/>
    <property type="evidence" value="ECO:0007669"/>
    <property type="project" value="UniProtKB-SubCell"/>
</dbReference>
<keyword evidence="4 9" id="KW-0256">Endoplasmic reticulum</keyword>
<dbReference type="OMA" id="LFWLKQY"/>
<evidence type="ECO:0000256" key="4">
    <source>
        <dbReference type="ARBA" id="ARBA00022824"/>
    </source>
</evidence>
<keyword evidence="12" id="KW-1185">Reference proteome</keyword>
<accession>L8WTZ2</accession>
<keyword evidence="7 9" id="KW-0143">Chaperone</keyword>
<feature type="compositionally biased region" description="Acidic residues" evidence="10">
    <location>
        <begin position="297"/>
        <end position="308"/>
    </location>
</feature>
<feature type="region of interest" description="Disordered" evidence="10">
    <location>
        <begin position="219"/>
        <end position="322"/>
    </location>
</feature>
<dbReference type="AlphaFoldDB" id="L8WTZ2"/>
<reference evidence="11 12" key="1">
    <citation type="journal article" date="2013" name="Nat. Commun.">
        <title>The evolution and pathogenic mechanisms of the rice sheath blight pathogen.</title>
        <authorList>
            <person name="Zheng A."/>
            <person name="Lin R."/>
            <person name="Xu L."/>
            <person name="Qin P."/>
            <person name="Tang C."/>
            <person name="Ai P."/>
            <person name="Zhang D."/>
            <person name="Liu Y."/>
            <person name="Sun Z."/>
            <person name="Feng H."/>
            <person name="Wang Y."/>
            <person name="Chen Y."/>
            <person name="Liang X."/>
            <person name="Fu R."/>
            <person name="Li Q."/>
            <person name="Zhang J."/>
            <person name="Yu X."/>
            <person name="Xie Z."/>
            <person name="Ding L."/>
            <person name="Guan P."/>
            <person name="Tang J."/>
            <person name="Liang Y."/>
            <person name="Wang S."/>
            <person name="Deng Q."/>
            <person name="Li S."/>
            <person name="Zhu J."/>
            <person name="Wang L."/>
            <person name="Liu H."/>
            <person name="Li P."/>
        </authorList>
    </citation>
    <scope>NUCLEOTIDE SEQUENCE [LARGE SCALE GENOMIC DNA]</scope>
    <source>
        <strain evidence="12">AG-1 IA</strain>
    </source>
</reference>
<dbReference type="PROSITE" id="PS00803">
    <property type="entry name" value="CALRETICULIN_1"/>
    <property type="match status" value="1"/>
</dbReference>
<dbReference type="SUPFAM" id="SSF49899">
    <property type="entry name" value="Concanavalin A-like lectins/glucanases"/>
    <property type="match status" value="1"/>
</dbReference>
<evidence type="ECO:0000256" key="1">
    <source>
        <dbReference type="ARBA" id="ARBA00004389"/>
    </source>
</evidence>
<keyword evidence="6" id="KW-0472">Membrane</keyword>
<dbReference type="GO" id="GO:0036503">
    <property type="term" value="P:ERAD pathway"/>
    <property type="evidence" value="ECO:0007669"/>
    <property type="project" value="TreeGrafter"/>
</dbReference>
<feature type="chain" id="PRO_5005139376" description="Calnexin" evidence="9">
    <location>
        <begin position="21"/>
        <end position="380"/>
    </location>
</feature>
<dbReference type="PANTHER" id="PTHR11073">
    <property type="entry name" value="CALRETICULIN AND CALNEXIN"/>
    <property type="match status" value="1"/>
</dbReference>
<dbReference type="Gene3D" id="2.60.120.200">
    <property type="match status" value="1"/>
</dbReference>
<evidence type="ECO:0000256" key="7">
    <source>
        <dbReference type="ARBA" id="ARBA00023186"/>
    </source>
</evidence>
<keyword evidence="9" id="KW-0732">Signal</keyword>
<dbReference type="PRINTS" id="PR00626">
    <property type="entry name" value="CALRETICULIN"/>
</dbReference>
<dbReference type="InterPro" id="IPR009033">
    <property type="entry name" value="Calreticulin/calnexin_P_dom_sf"/>
</dbReference>
<dbReference type="FunFam" id="2.60.120.200:FF:000011">
    <property type="entry name" value="Probable calnexin"/>
    <property type="match status" value="1"/>
</dbReference>
<comment type="caution">
    <text evidence="11">The sequence shown here is derived from an EMBL/GenBank/DDBJ whole genome shotgun (WGS) entry which is preliminary data.</text>
</comment>
<name>L8WTZ2_THACA</name>
<keyword evidence="5" id="KW-1133">Transmembrane helix</keyword>
<evidence type="ECO:0000256" key="8">
    <source>
        <dbReference type="ARBA" id="ARBA00040224"/>
    </source>
</evidence>
<keyword evidence="3" id="KW-0812">Transmembrane</keyword>
<dbReference type="GO" id="GO:0005509">
    <property type="term" value="F:calcium ion binding"/>
    <property type="evidence" value="ECO:0007669"/>
    <property type="project" value="InterPro"/>
</dbReference>
<dbReference type="GO" id="GO:0051082">
    <property type="term" value="F:unfolded protein binding"/>
    <property type="evidence" value="ECO:0007669"/>
    <property type="project" value="InterPro"/>
</dbReference>
<dbReference type="GO" id="GO:0006457">
    <property type="term" value="P:protein folding"/>
    <property type="evidence" value="ECO:0007669"/>
    <property type="project" value="InterPro"/>
</dbReference>
<evidence type="ECO:0000256" key="2">
    <source>
        <dbReference type="ARBA" id="ARBA00010983"/>
    </source>
</evidence>
<feature type="compositionally biased region" description="Basic and acidic residues" evidence="10">
    <location>
        <begin position="233"/>
        <end position="253"/>
    </location>
</feature>
<dbReference type="HOGENOM" id="CLU_018224_2_2_1"/>
<feature type="signal peptide" evidence="9">
    <location>
        <begin position="1"/>
        <end position="20"/>
    </location>
</feature>
<comment type="subcellular location">
    <subcellularLocation>
        <location evidence="1">Endoplasmic reticulum membrane</location>
        <topology evidence="1">Single-pass membrane protein</topology>
    </subcellularLocation>
</comment>
<comment type="similarity">
    <text evidence="2 9">Belongs to the calreticulin family.</text>
</comment>
<evidence type="ECO:0000256" key="6">
    <source>
        <dbReference type="ARBA" id="ARBA00023136"/>
    </source>
</evidence>
<dbReference type="InterPro" id="IPR018124">
    <property type="entry name" value="Calret/calnex_CS"/>
</dbReference>